<protein>
    <submittedName>
        <fullName evidence="4">Serine/threonine-protein phosphatase</fullName>
    </submittedName>
</protein>
<dbReference type="InterPro" id="IPR029016">
    <property type="entry name" value="GAF-like_dom_sf"/>
</dbReference>
<comment type="caution">
    <text evidence="4">The sequence shown here is derived from an EMBL/GenBank/DDBJ whole genome shotgun (WGS) entry which is preliminary data.</text>
</comment>
<gene>
    <name evidence="4" type="ORF">ITX44_03700</name>
</gene>
<accession>A0ABS2TNU2</accession>
<reference evidence="4 5" key="1">
    <citation type="submission" date="2021-01" db="EMBL/GenBank/DDBJ databases">
        <title>Streptomyces acididurans sp. nov., isolated from a peat swamp forest soil.</title>
        <authorList>
            <person name="Chantavorakit T."/>
            <person name="Duangmal K."/>
        </authorList>
    </citation>
    <scope>NUCLEOTIDE SEQUENCE [LARGE SCALE GENOMIC DNA]</scope>
    <source>
        <strain evidence="4 5">KK5PA1</strain>
    </source>
</reference>
<keyword evidence="5" id="KW-1185">Reference proteome</keyword>
<proteinExistence type="predicted"/>
<dbReference type="Pfam" id="PF07228">
    <property type="entry name" value="SpoIIE"/>
    <property type="match status" value="1"/>
</dbReference>
<evidence type="ECO:0000313" key="4">
    <source>
        <dbReference type="EMBL" id="MBM9503648.1"/>
    </source>
</evidence>
<organism evidence="4 5">
    <name type="scientific">Actinacidiphila acididurans</name>
    <dbReference type="NCBI Taxonomy" id="2784346"/>
    <lineage>
        <taxon>Bacteria</taxon>
        <taxon>Bacillati</taxon>
        <taxon>Actinomycetota</taxon>
        <taxon>Actinomycetes</taxon>
        <taxon>Kitasatosporales</taxon>
        <taxon>Streptomycetaceae</taxon>
        <taxon>Actinacidiphila</taxon>
    </lineage>
</organism>
<name>A0ABS2TNU2_9ACTN</name>
<dbReference type="PANTHER" id="PTHR43156:SF2">
    <property type="entry name" value="STAGE II SPORULATION PROTEIN E"/>
    <property type="match status" value="1"/>
</dbReference>
<dbReference type="InterPro" id="IPR036457">
    <property type="entry name" value="PPM-type-like_dom_sf"/>
</dbReference>
<feature type="region of interest" description="Disordered" evidence="2">
    <location>
        <begin position="1"/>
        <end position="24"/>
    </location>
</feature>
<dbReference type="Gene3D" id="3.30.450.40">
    <property type="match status" value="1"/>
</dbReference>
<evidence type="ECO:0000259" key="3">
    <source>
        <dbReference type="SMART" id="SM00331"/>
    </source>
</evidence>
<dbReference type="Proteomes" id="UP000749040">
    <property type="component" value="Unassembled WGS sequence"/>
</dbReference>
<dbReference type="InterPro" id="IPR001932">
    <property type="entry name" value="PPM-type_phosphatase-like_dom"/>
</dbReference>
<dbReference type="EMBL" id="JADKYB010000002">
    <property type="protein sequence ID" value="MBM9503648.1"/>
    <property type="molecule type" value="Genomic_DNA"/>
</dbReference>
<feature type="compositionally biased region" description="Low complexity" evidence="2">
    <location>
        <begin position="1"/>
        <end position="17"/>
    </location>
</feature>
<dbReference type="SUPFAM" id="SSF81606">
    <property type="entry name" value="PP2C-like"/>
    <property type="match status" value="1"/>
</dbReference>
<dbReference type="InterPro" id="IPR052016">
    <property type="entry name" value="Bact_Sigma-Reg"/>
</dbReference>
<evidence type="ECO:0000256" key="1">
    <source>
        <dbReference type="ARBA" id="ARBA00022801"/>
    </source>
</evidence>
<evidence type="ECO:0000313" key="5">
    <source>
        <dbReference type="Proteomes" id="UP000749040"/>
    </source>
</evidence>
<dbReference type="PANTHER" id="PTHR43156">
    <property type="entry name" value="STAGE II SPORULATION PROTEIN E-RELATED"/>
    <property type="match status" value="1"/>
</dbReference>
<sequence length="398" mass="41676">MERLGEGAADTAGPAAAEAREKAAAGALEDAAESIGTSLDEPATCRELAGFLVRRELCEAAAVELLPEDVPAARLGGGPEALARAATAGRPELLPPHTPRDVRAITVPLVARGRRYGAVVAIRTGLAFTGAEVTVLHHAARLAAIHLGHARRHEAVRDAAMNLQRALLAEPGRPHANLDVASHYLPAGGGDLVGGDWLETVRLHFGRTLLVMGDVMGHGLDAAVDMSAYRSLLRYIASTDLPPHRVLRQLDAAAARDGSRRPATCLLVRVDPARGTCSLVSAGHLPPVVFGPDGTGTLLRLPVGPPLGTGIGGYEQTTCRLGPDETLVMFTDGLVERRHEDIDVSLARLAGLRLPPGAGVQQSLDFILGNLDAEHAEDDVAALTARIRRAPAPHALTP</sequence>
<dbReference type="SUPFAM" id="SSF55781">
    <property type="entry name" value="GAF domain-like"/>
    <property type="match status" value="1"/>
</dbReference>
<dbReference type="Gene3D" id="3.60.40.10">
    <property type="entry name" value="PPM-type phosphatase domain"/>
    <property type="match status" value="1"/>
</dbReference>
<keyword evidence="1" id="KW-0378">Hydrolase</keyword>
<feature type="domain" description="PPM-type phosphatase" evidence="3">
    <location>
        <begin position="178"/>
        <end position="387"/>
    </location>
</feature>
<evidence type="ECO:0000256" key="2">
    <source>
        <dbReference type="SAM" id="MobiDB-lite"/>
    </source>
</evidence>
<dbReference type="SMART" id="SM00331">
    <property type="entry name" value="PP2C_SIG"/>
    <property type="match status" value="1"/>
</dbReference>